<feature type="signal peptide" evidence="1">
    <location>
        <begin position="1"/>
        <end position="23"/>
    </location>
</feature>
<reference evidence="2" key="1">
    <citation type="submission" date="2020-10" db="EMBL/GenBank/DDBJ databases">
        <title>Connecting structure to function with the recovery of over 1000 high-quality activated sludge metagenome-assembled genomes encoding full-length rRNA genes using long-read sequencing.</title>
        <authorList>
            <person name="Singleton C.M."/>
            <person name="Petriglieri F."/>
            <person name="Kristensen J.M."/>
            <person name="Kirkegaard R.H."/>
            <person name="Michaelsen T.Y."/>
            <person name="Andersen M.H."/>
            <person name="Karst S.M."/>
            <person name="Dueholm M.S."/>
            <person name="Nielsen P.H."/>
            <person name="Albertsen M."/>
        </authorList>
    </citation>
    <scope>NUCLEOTIDE SEQUENCE</scope>
    <source>
        <strain evidence="2">Skiv_18-Q3-R9-52_MAXAC.067</strain>
    </source>
</reference>
<dbReference type="AlphaFoldDB" id="A0A9D7SHI0"/>
<gene>
    <name evidence="2" type="ORF">IPP58_09055</name>
</gene>
<organism evidence="2 3">
    <name type="scientific">Candidatus Geothrix skivensis</name>
    <dbReference type="NCBI Taxonomy" id="2954439"/>
    <lineage>
        <taxon>Bacteria</taxon>
        <taxon>Pseudomonadati</taxon>
        <taxon>Acidobacteriota</taxon>
        <taxon>Holophagae</taxon>
        <taxon>Holophagales</taxon>
        <taxon>Holophagaceae</taxon>
        <taxon>Geothrix</taxon>
    </lineage>
</organism>
<name>A0A9D7SHI0_9BACT</name>
<evidence type="ECO:0000313" key="2">
    <source>
        <dbReference type="EMBL" id="MBK9796634.1"/>
    </source>
</evidence>
<keyword evidence="1" id="KW-0732">Signal</keyword>
<dbReference type="EMBL" id="JADKIO010000006">
    <property type="protein sequence ID" value="MBK9796634.1"/>
    <property type="molecule type" value="Genomic_DNA"/>
</dbReference>
<comment type="caution">
    <text evidence="2">The sequence shown here is derived from an EMBL/GenBank/DDBJ whole genome shotgun (WGS) entry which is preliminary data.</text>
</comment>
<evidence type="ECO:0000256" key="1">
    <source>
        <dbReference type="SAM" id="SignalP"/>
    </source>
</evidence>
<accession>A0A9D7SHI0</accession>
<feature type="chain" id="PRO_5039175896" evidence="1">
    <location>
        <begin position="24"/>
        <end position="237"/>
    </location>
</feature>
<dbReference type="Proteomes" id="UP000886657">
    <property type="component" value="Unassembled WGS sequence"/>
</dbReference>
<proteinExistence type="predicted"/>
<evidence type="ECO:0000313" key="3">
    <source>
        <dbReference type="Proteomes" id="UP000886657"/>
    </source>
</evidence>
<protein>
    <submittedName>
        <fullName evidence="2">Uncharacterized protein</fullName>
    </submittedName>
</protein>
<sequence length="237" mass="26160">MTNLGWKLIPLAALCGMSCTVQTNPGKTPTPPQSSGVVGEHGLILAEAIQVYSRQEVLAGKGEIRGWVERLHRAGIQDAALRDGTEVLLRTGFMRNNARGKLRENTLLAHLGPGVQVEVAFGDGMRIGALVEVEQSHSGFFSKELGVPIVVRVRERRAWNPDEPSNSLTPTWRSHRYQLSSTKGFEKWMNLLNPMGGAEFYFITGNHLEEEGWILRPPGVWWKPMTTGSAEALSVPH</sequence>